<proteinExistence type="predicted"/>
<evidence type="ECO:0000313" key="2">
    <source>
        <dbReference type="EMBL" id="TVT16824.1"/>
    </source>
</evidence>
<dbReference type="RefSeq" id="WP_144644128.1">
    <property type="nucleotide sequence ID" value="NZ_BNAX01000004.1"/>
</dbReference>
<keyword evidence="3" id="KW-1185">Reference proteome</keyword>
<reference evidence="2 3" key="1">
    <citation type="submission" date="2019-07" db="EMBL/GenBank/DDBJ databases">
        <title>New species of Amycolatopsis and Streptomyces.</title>
        <authorList>
            <person name="Duangmal K."/>
            <person name="Teo W.F.A."/>
            <person name="Lipun K."/>
        </authorList>
    </citation>
    <scope>NUCLEOTIDE SEQUENCE [LARGE SCALE GENOMIC DNA]</scope>
    <source>
        <strain evidence="2 3">JCM 30562</strain>
    </source>
</reference>
<evidence type="ECO:0000256" key="1">
    <source>
        <dbReference type="SAM" id="MobiDB-lite"/>
    </source>
</evidence>
<gene>
    <name evidence="2" type="ORF">FNH06_33770</name>
</gene>
<dbReference type="EMBL" id="VJZA01000095">
    <property type="protein sequence ID" value="TVT16824.1"/>
    <property type="molecule type" value="Genomic_DNA"/>
</dbReference>
<sequence length="73" mass="7278">MSPLSVALPDDPAAAGAHRAVLAGVPARLRVAESPAADIRGCPATRPAGSSGPAISARPQAVRLSWPSSEVDP</sequence>
<dbReference type="AlphaFoldDB" id="A0A557ZXV8"/>
<feature type="region of interest" description="Disordered" evidence="1">
    <location>
        <begin position="36"/>
        <end position="73"/>
    </location>
</feature>
<name>A0A557ZXV8_9PSEU</name>
<accession>A0A557ZXV8</accession>
<evidence type="ECO:0000313" key="3">
    <source>
        <dbReference type="Proteomes" id="UP000318578"/>
    </source>
</evidence>
<organism evidence="2 3">
    <name type="scientific">Amycolatopsis acidiphila</name>
    <dbReference type="NCBI Taxonomy" id="715473"/>
    <lineage>
        <taxon>Bacteria</taxon>
        <taxon>Bacillati</taxon>
        <taxon>Actinomycetota</taxon>
        <taxon>Actinomycetes</taxon>
        <taxon>Pseudonocardiales</taxon>
        <taxon>Pseudonocardiaceae</taxon>
        <taxon>Amycolatopsis</taxon>
    </lineage>
</organism>
<protein>
    <submittedName>
        <fullName evidence="2">Uncharacterized protein</fullName>
    </submittedName>
</protein>
<comment type="caution">
    <text evidence="2">The sequence shown here is derived from an EMBL/GenBank/DDBJ whole genome shotgun (WGS) entry which is preliminary data.</text>
</comment>
<dbReference type="Proteomes" id="UP000318578">
    <property type="component" value="Unassembled WGS sequence"/>
</dbReference>